<accession>A0AAE0RFV6</accession>
<evidence type="ECO:0000313" key="2">
    <source>
        <dbReference type="EMBL" id="KAK3553635.1"/>
    </source>
</evidence>
<feature type="region of interest" description="Disordered" evidence="1">
    <location>
        <begin position="72"/>
        <end position="103"/>
    </location>
</feature>
<name>A0AAE0RFV6_9TELE</name>
<comment type="caution">
    <text evidence="2">The sequence shown here is derived from an EMBL/GenBank/DDBJ whole genome shotgun (WGS) entry which is preliminary data.</text>
</comment>
<feature type="compositionally biased region" description="Basic and acidic residues" evidence="1">
    <location>
        <begin position="72"/>
        <end position="88"/>
    </location>
</feature>
<protein>
    <submittedName>
        <fullName evidence="2">Uncharacterized protein</fullName>
    </submittedName>
</protein>
<reference evidence="2" key="1">
    <citation type="submission" date="2023-06" db="EMBL/GenBank/DDBJ databases">
        <title>Male Hemibagrus guttatus genome.</title>
        <authorList>
            <person name="Bian C."/>
        </authorList>
    </citation>
    <scope>NUCLEOTIDE SEQUENCE</scope>
    <source>
        <strain evidence="2">Male_cb2023</strain>
        <tissue evidence="2">Muscle</tissue>
    </source>
</reference>
<gene>
    <name evidence="2" type="ORF">QTP70_006264</name>
</gene>
<evidence type="ECO:0000256" key="1">
    <source>
        <dbReference type="SAM" id="MobiDB-lite"/>
    </source>
</evidence>
<dbReference type="EMBL" id="JAUCMX010000002">
    <property type="protein sequence ID" value="KAK3553635.1"/>
    <property type="molecule type" value="Genomic_DNA"/>
</dbReference>
<dbReference type="AlphaFoldDB" id="A0AAE0RFV6"/>
<sequence length="103" mass="11156">MLHRCVGSLCLSQASSGIKAGYTLDGVPTHHRGLETLTVSSAFHIRAKIRCVKHAVCWLSPKTSTDLMELSQSERQEHGAEGGVKERSIMASLTENPKAAPRT</sequence>
<keyword evidence="3" id="KW-1185">Reference proteome</keyword>
<evidence type="ECO:0000313" key="3">
    <source>
        <dbReference type="Proteomes" id="UP001274896"/>
    </source>
</evidence>
<organism evidence="2 3">
    <name type="scientific">Hemibagrus guttatus</name>
    <dbReference type="NCBI Taxonomy" id="175788"/>
    <lineage>
        <taxon>Eukaryota</taxon>
        <taxon>Metazoa</taxon>
        <taxon>Chordata</taxon>
        <taxon>Craniata</taxon>
        <taxon>Vertebrata</taxon>
        <taxon>Euteleostomi</taxon>
        <taxon>Actinopterygii</taxon>
        <taxon>Neopterygii</taxon>
        <taxon>Teleostei</taxon>
        <taxon>Ostariophysi</taxon>
        <taxon>Siluriformes</taxon>
        <taxon>Bagridae</taxon>
        <taxon>Hemibagrus</taxon>
    </lineage>
</organism>
<proteinExistence type="predicted"/>
<dbReference type="Proteomes" id="UP001274896">
    <property type="component" value="Unassembled WGS sequence"/>
</dbReference>